<comment type="subcellular location">
    <subcellularLocation>
        <location evidence="1">Nucleus</location>
        <location evidence="1">Nucleolus</location>
    </subcellularLocation>
</comment>
<keyword evidence="4" id="KW-0539">Nucleus</keyword>
<dbReference type="KEGG" id="cci:CC1G_05818"/>
<feature type="compositionally biased region" description="Basic and acidic residues" evidence="6">
    <location>
        <begin position="716"/>
        <end position="727"/>
    </location>
</feature>
<sequence>MEALIAKADAIKPLHAGQKRKRSHSKSKTTNNDDPHNTRHDHTLHSISAATKAPKSLASIPASADNVPKYTPTQVPSKKLRTKLHTQHSLTAQFASHTEETQNLLALAAEDAGQLQTESPLERTWRVSQDEIVASVGGEAAKGRRELVFDDGGARRMRWTRNGRHLVFISGKGGSMVSSVDWINGQVNSQVNLAQGNSAKSDGARDVTFLQDQSFYAVAQKRNVFIYDRDGVEIHKLSKIIDPVRLEFLPWHWLLVSVTNTSHLIYTDTTTGTIVAQHQFTRSSASSVRLSPVLSLAQNPHTAITYLGHTNGQVSLWTPNMSRPVVQVLAQLGGVVSISVDPSDHGNSSPNTLGRYMATAGRDHKVKVWDCRYWKGVVREWSPRSGGTNTKGSGHAYADIELEWSQRGYLSVASGGSVNVYHPPAITTPFVSSSNNAPPPLYLTHPIPHRPITSVRFQPFSDVLAIGHAKGLSSIIVPGVGEPQFDSLDADPYENAKARREREVKGLLDKLSPDMITLDPSFIGKLDPAVSKTITEDGVRTTTAAQSLLDARDRKKLPPSAMTAAGATKEFARMSRVEKLGVQGRLDLGEVRRGDGSDSEGDSSSDEDEDGDGDGTSVGGKESDESEDEDGQKKSKGMSREEREKKRMRGKNKALKRYLRKQRKNVVDPAVIAIRAKVEKLRMEEKQKREKLAKVKKGVAVDGDGDGEDGAKKRKSALDRFAKRSGQ</sequence>
<evidence type="ECO:0000256" key="4">
    <source>
        <dbReference type="ARBA" id="ARBA00023242"/>
    </source>
</evidence>
<feature type="compositionally biased region" description="Basic and acidic residues" evidence="6">
    <location>
        <begin position="587"/>
        <end position="596"/>
    </location>
</feature>
<keyword evidence="2 5" id="KW-0853">WD repeat</keyword>
<evidence type="ECO:0000313" key="9">
    <source>
        <dbReference type="Proteomes" id="UP000001861"/>
    </source>
</evidence>
<dbReference type="InterPro" id="IPR012952">
    <property type="entry name" value="BING4_C_dom"/>
</dbReference>
<dbReference type="InterPro" id="IPR036322">
    <property type="entry name" value="WD40_repeat_dom_sf"/>
</dbReference>
<evidence type="ECO:0000256" key="6">
    <source>
        <dbReference type="SAM" id="MobiDB-lite"/>
    </source>
</evidence>
<evidence type="ECO:0000313" key="8">
    <source>
        <dbReference type="EMBL" id="EAU87129.1"/>
    </source>
</evidence>
<reference evidence="8 9" key="1">
    <citation type="journal article" date="2010" name="Proc. Natl. Acad. Sci. U.S.A.">
        <title>Insights into evolution of multicellular fungi from the assembled chromosomes of the mushroom Coprinopsis cinerea (Coprinus cinereus).</title>
        <authorList>
            <person name="Stajich J.E."/>
            <person name="Wilke S.K."/>
            <person name="Ahren D."/>
            <person name="Au C.H."/>
            <person name="Birren B.W."/>
            <person name="Borodovsky M."/>
            <person name="Burns C."/>
            <person name="Canback B."/>
            <person name="Casselton L.A."/>
            <person name="Cheng C.K."/>
            <person name="Deng J."/>
            <person name="Dietrich F.S."/>
            <person name="Fargo D.C."/>
            <person name="Farman M.L."/>
            <person name="Gathman A.C."/>
            <person name="Goldberg J."/>
            <person name="Guigo R."/>
            <person name="Hoegger P.J."/>
            <person name="Hooker J.B."/>
            <person name="Huggins A."/>
            <person name="James T.Y."/>
            <person name="Kamada T."/>
            <person name="Kilaru S."/>
            <person name="Kodira C."/>
            <person name="Kues U."/>
            <person name="Kupfer D."/>
            <person name="Kwan H.S."/>
            <person name="Lomsadze A."/>
            <person name="Li W."/>
            <person name="Lilly W.W."/>
            <person name="Ma L.J."/>
            <person name="Mackey A.J."/>
            <person name="Manning G."/>
            <person name="Martin F."/>
            <person name="Muraguchi H."/>
            <person name="Natvig D.O."/>
            <person name="Palmerini H."/>
            <person name="Ramesh M.A."/>
            <person name="Rehmeyer C.J."/>
            <person name="Roe B.A."/>
            <person name="Shenoy N."/>
            <person name="Stanke M."/>
            <person name="Ter-Hovhannisyan V."/>
            <person name="Tunlid A."/>
            <person name="Velagapudi R."/>
            <person name="Vision T.J."/>
            <person name="Zeng Q."/>
            <person name="Zolan M.E."/>
            <person name="Pukkila P.J."/>
        </authorList>
    </citation>
    <scope>NUCLEOTIDE SEQUENCE [LARGE SCALE GENOMIC DNA]</scope>
    <source>
        <strain evidence="9">Okayama-7 / 130 / ATCC MYA-4618 / FGSC 9003</strain>
    </source>
</reference>
<keyword evidence="3" id="KW-0677">Repeat</keyword>
<dbReference type="EMBL" id="AACS02000012">
    <property type="protein sequence ID" value="EAU87129.1"/>
    <property type="molecule type" value="Genomic_DNA"/>
</dbReference>
<evidence type="ECO:0000256" key="2">
    <source>
        <dbReference type="ARBA" id="ARBA00022574"/>
    </source>
</evidence>
<dbReference type="OMA" id="EFLPYHW"/>
<dbReference type="FunCoup" id="A8NLG6">
    <property type="interactions" value="817"/>
</dbReference>
<feature type="region of interest" description="Disordered" evidence="6">
    <location>
        <begin position="685"/>
        <end position="727"/>
    </location>
</feature>
<dbReference type="GO" id="GO:0000462">
    <property type="term" value="P:maturation of SSU-rRNA from tricistronic rRNA transcript (SSU-rRNA, 5.8S rRNA, LSU-rRNA)"/>
    <property type="evidence" value="ECO:0007669"/>
    <property type="project" value="TreeGrafter"/>
</dbReference>
<keyword evidence="9" id="KW-1185">Reference proteome</keyword>
<gene>
    <name evidence="8" type="ORF">CC1G_05818</name>
</gene>
<dbReference type="SMART" id="SM01033">
    <property type="entry name" value="BING4CT"/>
    <property type="match status" value="1"/>
</dbReference>
<dbReference type="Pfam" id="PF08149">
    <property type="entry name" value="BING4CT"/>
    <property type="match status" value="1"/>
</dbReference>
<evidence type="ECO:0000256" key="5">
    <source>
        <dbReference type="PROSITE-ProRule" id="PRU00221"/>
    </source>
</evidence>
<dbReference type="GO" id="GO:0032040">
    <property type="term" value="C:small-subunit processome"/>
    <property type="evidence" value="ECO:0007669"/>
    <property type="project" value="TreeGrafter"/>
</dbReference>
<feature type="compositionally biased region" description="Basic residues" evidence="6">
    <location>
        <begin position="17"/>
        <end position="27"/>
    </location>
</feature>
<dbReference type="Gene3D" id="2.130.10.10">
    <property type="entry name" value="YVTN repeat-like/Quinoprotein amine dehydrogenase"/>
    <property type="match status" value="2"/>
</dbReference>
<dbReference type="PANTHER" id="PTHR14085">
    <property type="entry name" value="WD-REPEAT PROTEIN BING4"/>
    <property type="match status" value="1"/>
</dbReference>
<feature type="repeat" description="WD" evidence="5">
    <location>
        <begin position="354"/>
        <end position="370"/>
    </location>
</feature>
<feature type="region of interest" description="Disordered" evidence="6">
    <location>
        <begin position="53"/>
        <end position="78"/>
    </location>
</feature>
<dbReference type="GO" id="GO:0030686">
    <property type="term" value="C:90S preribosome"/>
    <property type="evidence" value="ECO:0007669"/>
    <property type="project" value="TreeGrafter"/>
</dbReference>
<dbReference type="GeneID" id="6011198"/>
<feature type="region of interest" description="Disordered" evidence="6">
    <location>
        <begin position="1"/>
        <end position="41"/>
    </location>
</feature>
<dbReference type="VEuPathDB" id="FungiDB:CC1G_05818"/>
<comment type="caution">
    <text evidence="8">The sequence shown here is derived from an EMBL/GenBank/DDBJ whole genome shotgun (WGS) entry which is preliminary data.</text>
</comment>
<dbReference type="eggNOG" id="KOG1272">
    <property type="taxonomic scope" value="Eukaryota"/>
</dbReference>
<name>A8NLG6_COPC7</name>
<dbReference type="PROSITE" id="PS50082">
    <property type="entry name" value="WD_REPEATS_2"/>
    <property type="match status" value="1"/>
</dbReference>
<dbReference type="InParanoid" id="A8NLG6"/>
<accession>A8NLG6</accession>
<dbReference type="InterPro" id="IPR015943">
    <property type="entry name" value="WD40/YVTN_repeat-like_dom_sf"/>
</dbReference>
<dbReference type="PANTHER" id="PTHR14085:SF3">
    <property type="entry name" value="WD REPEAT-CONTAINING PROTEIN 46"/>
    <property type="match status" value="1"/>
</dbReference>
<dbReference type="STRING" id="240176.A8NLG6"/>
<feature type="compositionally biased region" description="Acidic residues" evidence="6">
    <location>
        <begin position="597"/>
        <end position="613"/>
    </location>
</feature>
<proteinExistence type="predicted"/>
<feature type="compositionally biased region" description="Basic residues" evidence="6">
    <location>
        <begin position="646"/>
        <end position="662"/>
    </location>
</feature>
<feature type="compositionally biased region" description="Basic and acidic residues" evidence="6">
    <location>
        <begin position="31"/>
        <end position="41"/>
    </location>
</feature>
<feature type="domain" description="BING4 C-terminal" evidence="7">
    <location>
        <begin position="441"/>
        <end position="520"/>
    </location>
</feature>
<evidence type="ECO:0000259" key="7">
    <source>
        <dbReference type="SMART" id="SM01033"/>
    </source>
</evidence>
<protein>
    <submittedName>
        <fullName evidence="8">WD repeat-containing protein 46</fullName>
    </submittedName>
</protein>
<evidence type="ECO:0000256" key="1">
    <source>
        <dbReference type="ARBA" id="ARBA00004604"/>
    </source>
</evidence>
<dbReference type="OrthoDB" id="10251154at2759"/>
<dbReference type="InterPro" id="IPR001680">
    <property type="entry name" value="WD40_rpt"/>
</dbReference>
<dbReference type="Proteomes" id="UP000001861">
    <property type="component" value="Unassembled WGS sequence"/>
</dbReference>
<feature type="region of interest" description="Disordered" evidence="6">
    <location>
        <begin position="583"/>
        <end position="662"/>
    </location>
</feature>
<dbReference type="AlphaFoldDB" id="A8NLG6"/>
<dbReference type="SUPFAM" id="SSF50978">
    <property type="entry name" value="WD40 repeat-like"/>
    <property type="match status" value="1"/>
</dbReference>
<dbReference type="RefSeq" id="XP_001834681.1">
    <property type="nucleotide sequence ID" value="XM_001834629.1"/>
</dbReference>
<evidence type="ECO:0000256" key="3">
    <source>
        <dbReference type="ARBA" id="ARBA00022737"/>
    </source>
</evidence>
<organism evidence="8 9">
    <name type="scientific">Coprinopsis cinerea (strain Okayama-7 / 130 / ATCC MYA-4618 / FGSC 9003)</name>
    <name type="common">Inky cap fungus</name>
    <name type="synonym">Hormographiella aspergillata</name>
    <dbReference type="NCBI Taxonomy" id="240176"/>
    <lineage>
        <taxon>Eukaryota</taxon>
        <taxon>Fungi</taxon>
        <taxon>Dikarya</taxon>
        <taxon>Basidiomycota</taxon>
        <taxon>Agaricomycotina</taxon>
        <taxon>Agaricomycetes</taxon>
        <taxon>Agaricomycetidae</taxon>
        <taxon>Agaricales</taxon>
        <taxon>Agaricineae</taxon>
        <taxon>Psathyrellaceae</taxon>
        <taxon>Coprinopsis</taxon>
    </lineage>
</organism>
<dbReference type="InterPro" id="IPR040315">
    <property type="entry name" value="WDR46/Utp7"/>
</dbReference>